<dbReference type="Pfam" id="PF02698">
    <property type="entry name" value="DUF218"/>
    <property type="match status" value="1"/>
</dbReference>
<reference evidence="2" key="1">
    <citation type="submission" date="2020-05" db="EMBL/GenBank/DDBJ databases">
        <authorList>
            <person name="Chiriac C."/>
            <person name="Salcher M."/>
            <person name="Ghai R."/>
            <person name="Kavagutti S V."/>
        </authorList>
    </citation>
    <scope>NUCLEOTIDE SEQUENCE</scope>
</reference>
<dbReference type="GO" id="GO:0005886">
    <property type="term" value="C:plasma membrane"/>
    <property type="evidence" value="ECO:0007669"/>
    <property type="project" value="TreeGrafter"/>
</dbReference>
<proteinExistence type="predicted"/>
<dbReference type="AlphaFoldDB" id="A0A6J7I452"/>
<sequence>MWPNTNRGEHGWSGWLFMAIRWQSSTPVARTAKTAVTAVALAAGCWAPIPAAADPTPQTVGNALLATTGGCRAPAREAVQACTAQEVVTSAAPVVLDVLDPARVPVVVLGAGLYPDGSIRPVLDARLRAAKTIADRYPTAPLIVSGGVPRSGVTEGAAMTRWLTSHGVPPDRISTEQTSTSTASNAACVAPMLAAMNAYAAVVVTTADHLPRALVEFRLATGGARPIFGAAAL</sequence>
<dbReference type="PANTHER" id="PTHR30336:SF4">
    <property type="entry name" value="ENVELOPE BIOGENESIS FACTOR ELYC"/>
    <property type="match status" value="1"/>
</dbReference>
<dbReference type="InterPro" id="IPR051599">
    <property type="entry name" value="Cell_Envelope_Assoc"/>
</dbReference>
<evidence type="ECO:0000313" key="2">
    <source>
        <dbReference type="EMBL" id="CAB4925337.1"/>
    </source>
</evidence>
<dbReference type="InterPro" id="IPR014729">
    <property type="entry name" value="Rossmann-like_a/b/a_fold"/>
</dbReference>
<dbReference type="CDD" id="cd06259">
    <property type="entry name" value="YdcF-like"/>
    <property type="match status" value="1"/>
</dbReference>
<protein>
    <submittedName>
        <fullName evidence="2">Unannotated protein</fullName>
    </submittedName>
</protein>
<dbReference type="Gene3D" id="3.40.50.620">
    <property type="entry name" value="HUPs"/>
    <property type="match status" value="1"/>
</dbReference>
<evidence type="ECO:0000259" key="1">
    <source>
        <dbReference type="Pfam" id="PF02698"/>
    </source>
</evidence>
<accession>A0A6J7I452</accession>
<organism evidence="2">
    <name type="scientific">freshwater metagenome</name>
    <dbReference type="NCBI Taxonomy" id="449393"/>
    <lineage>
        <taxon>unclassified sequences</taxon>
        <taxon>metagenomes</taxon>
        <taxon>ecological metagenomes</taxon>
    </lineage>
</organism>
<gene>
    <name evidence="2" type="ORF">UFOPK3472_03798</name>
</gene>
<feature type="domain" description="DUF218" evidence="1">
    <location>
        <begin position="106"/>
        <end position="221"/>
    </location>
</feature>
<dbReference type="PANTHER" id="PTHR30336">
    <property type="entry name" value="INNER MEMBRANE PROTEIN, PROBABLE PERMEASE"/>
    <property type="match status" value="1"/>
</dbReference>
<dbReference type="GO" id="GO:0043164">
    <property type="term" value="P:Gram-negative-bacterium-type cell wall biogenesis"/>
    <property type="evidence" value="ECO:0007669"/>
    <property type="project" value="TreeGrafter"/>
</dbReference>
<dbReference type="EMBL" id="CAFBLX010000406">
    <property type="protein sequence ID" value="CAB4925337.1"/>
    <property type="molecule type" value="Genomic_DNA"/>
</dbReference>
<dbReference type="GO" id="GO:0000270">
    <property type="term" value="P:peptidoglycan metabolic process"/>
    <property type="evidence" value="ECO:0007669"/>
    <property type="project" value="TreeGrafter"/>
</dbReference>
<dbReference type="InterPro" id="IPR003848">
    <property type="entry name" value="DUF218"/>
</dbReference>
<name>A0A6J7I452_9ZZZZ</name>